<dbReference type="InterPro" id="IPR018958">
    <property type="entry name" value="Knr4/Smi1-like_dom"/>
</dbReference>
<dbReference type="AlphaFoldDB" id="A0AAU7CHM1"/>
<protein>
    <submittedName>
        <fullName evidence="2">SMI1/KNR4 family protein</fullName>
    </submittedName>
</protein>
<dbReference type="SUPFAM" id="SSF160631">
    <property type="entry name" value="SMI1/KNR4-like"/>
    <property type="match status" value="1"/>
</dbReference>
<sequence>MGLPDDVRACFAGFAFGPPCSESEIRRAESELGETLPPVLRAMYLAFDGFEGPTGAAFFCPLFAHDEHGPGLVDMNLFYRGDDLFPQGLVSQCLFFGDGGGGPHWGIKQDVPGKVIHWVASWGSEFQVAGADPLEVWANEKRMYDELNGQEYA</sequence>
<proteinExistence type="predicted"/>
<accession>A0AAU7CHM1</accession>
<dbReference type="EMBL" id="CP155447">
    <property type="protein sequence ID" value="XBH04509.1"/>
    <property type="molecule type" value="Genomic_DNA"/>
</dbReference>
<evidence type="ECO:0000313" key="2">
    <source>
        <dbReference type="EMBL" id="XBH04509.1"/>
    </source>
</evidence>
<gene>
    <name evidence="2" type="ORF">V5E97_00400</name>
</gene>
<dbReference type="Pfam" id="PF09346">
    <property type="entry name" value="SMI1_KNR4"/>
    <property type="match status" value="1"/>
</dbReference>
<evidence type="ECO:0000259" key="1">
    <source>
        <dbReference type="SMART" id="SM00860"/>
    </source>
</evidence>
<organism evidence="2">
    <name type="scientific">Singulisphaera sp. Ch08</name>
    <dbReference type="NCBI Taxonomy" id="3120278"/>
    <lineage>
        <taxon>Bacteria</taxon>
        <taxon>Pseudomonadati</taxon>
        <taxon>Planctomycetota</taxon>
        <taxon>Planctomycetia</taxon>
        <taxon>Isosphaerales</taxon>
        <taxon>Isosphaeraceae</taxon>
        <taxon>Singulisphaera</taxon>
    </lineage>
</organism>
<reference evidence="2" key="1">
    <citation type="submission" date="2024-05" db="EMBL/GenBank/DDBJ databases">
        <title>Planctomycetes of the genus Singulisphaera possess chitinolytic capabilities.</title>
        <authorList>
            <person name="Ivanova A."/>
        </authorList>
    </citation>
    <scope>NUCLEOTIDE SEQUENCE</scope>
    <source>
        <strain evidence="2">Ch08T</strain>
    </source>
</reference>
<dbReference type="RefSeq" id="WP_406697273.1">
    <property type="nucleotide sequence ID" value="NZ_CP155447.1"/>
</dbReference>
<name>A0AAU7CHM1_9BACT</name>
<dbReference type="SMART" id="SM00860">
    <property type="entry name" value="SMI1_KNR4"/>
    <property type="match status" value="1"/>
</dbReference>
<feature type="domain" description="Knr4/Smi1-like" evidence="1">
    <location>
        <begin position="19"/>
        <end position="121"/>
    </location>
</feature>
<dbReference type="InterPro" id="IPR037883">
    <property type="entry name" value="Knr4/Smi1-like_sf"/>
</dbReference>
<dbReference type="Gene3D" id="3.40.1580.10">
    <property type="entry name" value="SMI1/KNR4-like"/>
    <property type="match status" value="1"/>
</dbReference>